<dbReference type="Proteomes" id="UP000623687">
    <property type="component" value="Unassembled WGS sequence"/>
</dbReference>
<protein>
    <submittedName>
        <fullName evidence="1">Uncharacterized protein</fullName>
    </submittedName>
</protein>
<comment type="caution">
    <text evidence="1">The sequence shown here is derived from an EMBL/GenBank/DDBJ whole genome shotgun (WGS) entry which is preliminary data.</text>
</comment>
<evidence type="ECO:0000313" key="2">
    <source>
        <dbReference type="Proteomes" id="UP000623687"/>
    </source>
</evidence>
<reference evidence="1" key="1">
    <citation type="submission" date="2019-07" db="EMBL/GenBank/DDBJ databases">
        <authorList>
            <person name="Palmer J.M."/>
        </authorList>
    </citation>
    <scope>NUCLEOTIDE SEQUENCE</scope>
    <source>
        <strain evidence="1">PC9</strain>
    </source>
</reference>
<dbReference type="VEuPathDB" id="FungiDB:PC9H_005829"/>
<accession>A0A8H7A1C6</accession>
<organism evidence="1 2">
    <name type="scientific">Pleurotus ostreatus</name>
    <name type="common">Oyster mushroom</name>
    <name type="synonym">White-rot fungus</name>
    <dbReference type="NCBI Taxonomy" id="5322"/>
    <lineage>
        <taxon>Eukaryota</taxon>
        <taxon>Fungi</taxon>
        <taxon>Dikarya</taxon>
        <taxon>Basidiomycota</taxon>
        <taxon>Agaricomycotina</taxon>
        <taxon>Agaricomycetes</taxon>
        <taxon>Agaricomycetidae</taxon>
        <taxon>Agaricales</taxon>
        <taxon>Pleurotineae</taxon>
        <taxon>Pleurotaceae</taxon>
        <taxon>Pleurotus</taxon>
    </lineage>
</organism>
<dbReference type="GeneID" id="59375647"/>
<dbReference type="EMBL" id="JACETU010000003">
    <property type="protein sequence ID" value="KAF7433863.1"/>
    <property type="molecule type" value="Genomic_DNA"/>
</dbReference>
<gene>
    <name evidence="1" type="ORF">PC9H_005829</name>
</gene>
<dbReference type="AlphaFoldDB" id="A0A8H7A1C6"/>
<proteinExistence type="predicted"/>
<evidence type="ECO:0000313" key="1">
    <source>
        <dbReference type="EMBL" id="KAF7433863.1"/>
    </source>
</evidence>
<keyword evidence="2" id="KW-1185">Reference proteome</keyword>
<name>A0A8H7A1C6_PLEOS</name>
<dbReference type="RefSeq" id="XP_036633890.1">
    <property type="nucleotide sequence ID" value="XM_036775388.1"/>
</dbReference>
<sequence>MLVVRTGNIKLRQERLVLGVTRATQCKLRKVAQNDVFRLSACSPLCSVLDRSAEAIANEIPKELICDYWSFDSSEAPVLRPRYTIHLTDNHDWKIYNNPPDDQKLFKEMVPFVAFVNDSQTLRIGTQLYARRGENSLDAIQGEKATAYVEEIARRDDIVILASRFRLNNRILEPFQDAETIADTEDYSEDESLRIQRTTMNHGAKLRLFTLAQMKNKIGTLAPTPTVTNRPMELILFMKPTTLNQTMRQKL</sequence>